<protein>
    <submittedName>
        <fullName evidence="1">Uncharacterized protein</fullName>
    </submittedName>
</protein>
<organism evidence="1 2">
    <name type="scientific">Pseudochrobactrum asaccharolyticum</name>
    <dbReference type="NCBI Taxonomy" id="354351"/>
    <lineage>
        <taxon>Bacteria</taxon>
        <taxon>Pseudomonadati</taxon>
        <taxon>Pseudomonadota</taxon>
        <taxon>Alphaproteobacteria</taxon>
        <taxon>Hyphomicrobiales</taxon>
        <taxon>Brucellaceae</taxon>
        <taxon>Pseudochrobactrum</taxon>
    </lineage>
</organism>
<keyword evidence="2" id="KW-1185">Reference proteome</keyword>
<sequence length="123" mass="13788">MAIVRKIYGPFNYEVVKKGTTHTARWYFNGIRGDYTTAHWVLIFNPETREFSASGNVVGQGLGGRTMRSIEQSLSDYGVKCVHDKMFLRDNDPVLEGRVVDLLKARLSPEAIAKASALAIIRK</sequence>
<evidence type="ECO:0000313" key="1">
    <source>
        <dbReference type="EMBL" id="RBO90484.1"/>
    </source>
</evidence>
<proteinExistence type="predicted"/>
<dbReference type="Proteomes" id="UP000252893">
    <property type="component" value="Unassembled WGS sequence"/>
</dbReference>
<evidence type="ECO:0000313" key="2">
    <source>
        <dbReference type="Proteomes" id="UP000252893"/>
    </source>
</evidence>
<gene>
    <name evidence="1" type="ORF">DFR47_11345</name>
</gene>
<accession>A0A366DME4</accession>
<dbReference type="EMBL" id="QNRH01000013">
    <property type="protein sequence ID" value="RBO90484.1"/>
    <property type="molecule type" value="Genomic_DNA"/>
</dbReference>
<comment type="caution">
    <text evidence="1">The sequence shown here is derived from an EMBL/GenBank/DDBJ whole genome shotgun (WGS) entry which is preliminary data.</text>
</comment>
<reference evidence="1 2" key="1">
    <citation type="submission" date="2018-06" db="EMBL/GenBank/DDBJ databases">
        <title>Genomic Encyclopedia of Type Strains, Phase IV (KMG-IV): sequencing the most valuable type-strain genomes for metagenomic binning, comparative biology and taxonomic classification.</title>
        <authorList>
            <person name="Goeker M."/>
        </authorList>
    </citation>
    <scope>NUCLEOTIDE SEQUENCE [LARGE SCALE GENOMIC DNA]</scope>
    <source>
        <strain evidence="1 2">DSM 25619</strain>
    </source>
</reference>
<dbReference type="AlphaFoldDB" id="A0A366DME4"/>
<name>A0A366DME4_9HYPH</name>